<dbReference type="AlphaFoldDB" id="A0A0M4RDE1"/>
<organism evidence="2 3">
    <name type="scientific">Arthrobacter alpinus</name>
    <dbReference type="NCBI Taxonomy" id="656366"/>
    <lineage>
        <taxon>Bacteria</taxon>
        <taxon>Bacillati</taxon>
        <taxon>Actinomycetota</taxon>
        <taxon>Actinomycetes</taxon>
        <taxon>Micrococcales</taxon>
        <taxon>Micrococcaceae</taxon>
        <taxon>Arthrobacter</taxon>
    </lineage>
</organism>
<evidence type="ECO:0000313" key="2">
    <source>
        <dbReference type="EMBL" id="ALE93306.1"/>
    </source>
</evidence>
<dbReference type="OrthoDB" id="3733714at2"/>
<dbReference type="InterPro" id="IPR007403">
    <property type="entry name" value="DUF456"/>
</dbReference>
<feature type="transmembrane region" description="Helical" evidence="1">
    <location>
        <begin position="55"/>
        <end position="73"/>
    </location>
</feature>
<reference evidence="3" key="1">
    <citation type="submission" date="2015-09" db="EMBL/GenBank/DDBJ databases">
        <title>Complete genome of Arthrobacter alpinus strain R3.8.</title>
        <authorList>
            <person name="See-Too W.S."/>
            <person name="Chan K.G."/>
        </authorList>
    </citation>
    <scope>NUCLEOTIDE SEQUENCE [LARGE SCALE GENOMIC DNA]</scope>
    <source>
        <strain evidence="3">R3.8</strain>
    </source>
</reference>
<evidence type="ECO:0000256" key="1">
    <source>
        <dbReference type="SAM" id="Phobius"/>
    </source>
</evidence>
<keyword evidence="1" id="KW-1133">Transmembrane helix</keyword>
<keyword evidence="3" id="KW-1185">Reference proteome</keyword>
<evidence type="ECO:0008006" key="4">
    <source>
        <dbReference type="Google" id="ProtNLM"/>
    </source>
</evidence>
<feature type="transmembrane region" description="Helical" evidence="1">
    <location>
        <begin position="6"/>
        <end position="24"/>
    </location>
</feature>
<dbReference type="EMBL" id="CP012677">
    <property type="protein sequence ID" value="ALE93306.1"/>
    <property type="molecule type" value="Genomic_DNA"/>
</dbReference>
<keyword evidence="1" id="KW-0812">Transmembrane</keyword>
<proteinExistence type="predicted"/>
<evidence type="ECO:0000313" key="3">
    <source>
        <dbReference type="Proteomes" id="UP000062833"/>
    </source>
</evidence>
<gene>
    <name evidence="2" type="ORF">AOC05_14850</name>
</gene>
<dbReference type="PATRIC" id="fig|656366.3.peg.3204"/>
<protein>
    <recommendedName>
        <fullName evidence="4">DUF456 domain-containing protein</fullName>
    </recommendedName>
</protein>
<sequence>MDAQTIWTIICAVAILVGVTGTIVPVLPGSLLIGVSVLVWALVVGQPVGWVSFGIAVAFVGAGMLSSAVLTGRTMKARAIPGRSVVAGLVLGVVGFFVIPVVGLLLGFAAGLFLSEFQRQKAFKPAISSSLAALKATGLGMLAEFGFASLAAGTWATGAVLYFLNR</sequence>
<keyword evidence="1" id="KW-0472">Membrane</keyword>
<dbReference type="Proteomes" id="UP000062833">
    <property type="component" value="Chromosome"/>
</dbReference>
<dbReference type="RefSeq" id="WP_062007924.1">
    <property type="nucleotide sequence ID" value="NZ_CP012677.1"/>
</dbReference>
<dbReference type="KEGG" id="aaq:AOC05_14850"/>
<dbReference type="Pfam" id="PF04306">
    <property type="entry name" value="DUF456"/>
    <property type="match status" value="1"/>
</dbReference>
<accession>A0A0M4RDE1</accession>
<name>A0A0M4RDE1_9MICC</name>
<feature type="transmembrane region" description="Helical" evidence="1">
    <location>
        <begin position="85"/>
        <end position="114"/>
    </location>
</feature>
<feature type="transmembrane region" description="Helical" evidence="1">
    <location>
        <begin position="145"/>
        <end position="164"/>
    </location>
</feature>